<feature type="transmembrane region" description="Helical" evidence="16">
    <location>
        <begin position="452"/>
        <end position="472"/>
    </location>
</feature>
<dbReference type="PROSITE" id="PS51711">
    <property type="entry name" value="G_FEOB"/>
    <property type="match status" value="1"/>
</dbReference>
<evidence type="ECO:0000256" key="15">
    <source>
        <dbReference type="PIRSR" id="PIRSR603373-2"/>
    </source>
</evidence>
<dbReference type="Proteomes" id="UP000244792">
    <property type="component" value="Chromosome"/>
</dbReference>
<keyword evidence="8 16" id="KW-1133">Transmembrane helix</keyword>
<dbReference type="Gene3D" id="1.10.287.1770">
    <property type="match status" value="1"/>
</dbReference>
<dbReference type="InterPro" id="IPR006073">
    <property type="entry name" value="GTP-bd"/>
</dbReference>
<dbReference type="FunFam" id="3.40.50.300:FF:000426">
    <property type="entry name" value="Ferrous iron transport protein B"/>
    <property type="match status" value="1"/>
</dbReference>
<dbReference type="EMBL" id="CP020921">
    <property type="protein sequence ID" value="AWB10787.1"/>
    <property type="molecule type" value="Genomic_DNA"/>
</dbReference>
<evidence type="ECO:0000256" key="1">
    <source>
        <dbReference type="ARBA" id="ARBA00004429"/>
    </source>
</evidence>
<feature type="transmembrane region" description="Helical" evidence="16">
    <location>
        <begin position="385"/>
        <end position="407"/>
    </location>
</feature>
<feature type="domain" description="FeoB-type G" evidence="17">
    <location>
        <begin position="3"/>
        <end position="164"/>
    </location>
</feature>
<dbReference type="NCBIfam" id="TIGR00437">
    <property type="entry name" value="feoB"/>
    <property type="match status" value="1"/>
</dbReference>
<dbReference type="CDD" id="cd01879">
    <property type="entry name" value="FeoB"/>
    <property type="match status" value="1"/>
</dbReference>
<comment type="similarity">
    <text evidence="16">Belongs to the TRAFAC class TrmE-Era-EngA-EngB-Septin-like GTPase superfamily. FeoB GTPase (TC 9.A.8) family.</text>
</comment>
<dbReference type="GO" id="GO:0046872">
    <property type="term" value="F:metal ion binding"/>
    <property type="evidence" value="ECO:0007669"/>
    <property type="project" value="UniProtKB-KW"/>
</dbReference>
<evidence type="ECO:0000256" key="13">
    <source>
        <dbReference type="NCBIfam" id="TIGR00437"/>
    </source>
</evidence>
<dbReference type="PANTHER" id="PTHR43185">
    <property type="entry name" value="FERROUS IRON TRANSPORT PROTEIN B"/>
    <property type="match status" value="1"/>
</dbReference>
<keyword evidence="2 16" id="KW-0813">Transport</keyword>
<dbReference type="Pfam" id="PF02421">
    <property type="entry name" value="FeoB_N"/>
    <property type="match status" value="1"/>
</dbReference>
<feature type="binding site" evidence="15">
    <location>
        <position position="25"/>
    </location>
    <ligand>
        <name>Mg(2+)</name>
        <dbReference type="ChEBI" id="CHEBI:18420"/>
        <label>2</label>
    </ligand>
</feature>
<dbReference type="Gene3D" id="3.40.50.300">
    <property type="entry name" value="P-loop containing nucleotide triphosphate hydrolases"/>
    <property type="match status" value="1"/>
</dbReference>
<evidence type="ECO:0000256" key="5">
    <source>
        <dbReference type="ARBA" id="ARBA00022519"/>
    </source>
</evidence>
<evidence type="ECO:0000256" key="8">
    <source>
        <dbReference type="ARBA" id="ARBA00022989"/>
    </source>
</evidence>
<feature type="transmembrane region" description="Helical" evidence="16">
    <location>
        <begin position="285"/>
        <end position="303"/>
    </location>
</feature>
<dbReference type="InterPro" id="IPR041069">
    <property type="entry name" value="FeoB_Cyto"/>
</dbReference>
<dbReference type="OrthoDB" id="9809127at2"/>
<keyword evidence="15" id="KW-0460">Magnesium</keyword>
<feature type="transmembrane region" description="Helical" evidence="16">
    <location>
        <begin position="641"/>
        <end position="664"/>
    </location>
</feature>
<keyword evidence="5" id="KW-0997">Cell inner membrane</keyword>
<evidence type="ECO:0000256" key="10">
    <source>
        <dbReference type="ARBA" id="ARBA00023065"/>
    </source>
</evidence>
<dbReference type="PANTHER" id="PTHR43185:SF1">
    <property type="entry name" value="FE(2+) TRANSPORTER FEOB"/>
    <property type="match status" value="1"/>
</dbReference>
<dbReference type="GO" id="GO:0005525">
    <property type="term" value="F:GTP binding"/>
    <property type="evidence" value="ECO:0007669"/>
    <property type="project" value="UniProtKB-KW"/>
</dbReference>
<dbReference type="Pfam" id="PF17910">
    <property type="entry name" value="FeoB_Cyto"/>
    <property type="match status" value="1"/>
</dbReference>
<dbReference type="InterPro" id="IPR003373">
    <property type="entry name" value="Fe2_transport_prot-B"/>
</dbReference>
<accession>A0A2R4W1W2</accession>
<reference evidence="18 19" key="1">
    <citation type="submission" date="2017-04" db="EMBL/GenBank/DDBJ databases">
        <title>Genomic insights into metabolism of Thermodesulfobium acidiphilum.</title>
        <authorList>
            <person name="Toshchakov S.V."/>
            <person name="Frolov E.N."/>
            <person name="Kublanov I.V."/>
            <person name="Samarov N.I."/>
            <person name="Novikov A."/>
            <person name="Lebedinsky A.V."/>
            <person name="Bonch-Osmolovskaya E.A."/>
            <person name="Chernyh N.A."/>
        </authorList>
    </citation>
    <scope>NUCLEOTIDE SEQUENCE [LARGE SCALE GENOMIC DNA]</scope>
    <source>
        <strain evidence="18 19">3127-1</strain>
    </source>
</reference>
<evidence type="ECO:0000313" key="18">
    <source>
        <dbReference type="EMBL" id="AWB10787.1"/>
    </source>
</evidence>
<dbReference type="InterPro" id="IPR027417">
    <property type="entry name" value="P-loop_NTPase"/>
</dbReference>
<evidence type="ECO:0000256" key="3">
    <source>
        <dbReference type="ARBA" id="ARBA00022475"/>
    </source>
</evidence>
<dbReference type="InterPro" id="IPR030389">
    <property type="entry name" value="G_FEOB_dom"/>
</dbReference>
<evidence type="ECO:0000256" key="7">
    <source>
        <dbReference type="ARBA" id="ARBA00022741"/>
    </source>
</evidence>
<feature type="transmembrane region" description="Helical" evidence="16">
    <location>
        <begin position="606"/>
        <end position="629"/>
    </location>
</feature>
<feature type="transmembrane region" description="Helical" evidence="16">
    <location>
        <begin position="419"/>
        <end position="440"/>
    </location>
</feature>
<evidence type="ECO:0000256" key="14">
    <source>
        <dbReference type="PIRSR" id="PIRSR603373-1"/>
    </source>
</evidence>
<comment type="function">
    <text evidence="16">Probable transporter of a GTP-driven Fe(2+) uptake system.</text>
</comment>
<keyword evidence="9 16" id="KW-0408">Iron</keyword>
<keyword evidence="19" id="KW-1185">Reference proteome</keyword>
<evidence type="ECO:0000256" key="12">
    <source>
        <dbReference type="ARBA" id="ARBA00023136"/>
    </source>
</evidence>
<dbReference type="PRINTS" id="PR00326">
    <property type="entry name" value="GTP1OBG"/>
</dbReference>
<dbReference type="GO" id="GO:0015093">
    <property type="term" value="F:ferrous iron transmembrane transporter activity"/>
    <property type="evidence" value="ECO:0007669"/>
    <property type="project" value="UniProtKB-UniRule"/>
</dbReference>
<keyword evidence="11 14" id="KW-0342">GTP-binding</keyword>
<feature type="binding site" evidence="14">
    <location>
        <begin position="35"/>
        <end position="39"/>
    </location>
    <ligand>
        <name>GTP</name>
        <dbReference type="ChEBI" id="CHEBI:37565"/>
        <label>2</label>
    </ligand>
</feature>
<gene>
    <name evidence="18" type="ORF">TDSAC_1447</name>
</gene>
<dbReference type="InterPro" id="IPR005225">
    <property type="entry name" value="Small_GTP-bd"/>
</dbReference>
<feature type="binding site" evidence="14">
    <location>
        <begin position="116"/>
        <end position="119"/>
    </location>
    <ligand>
        <name>GTP</name>
        <dbReference type="ChEBI" id="CHEBI:37565"/>
        <label>4</label>
    </ligand>
</feature>
<keyword evidence="7 14" id="KW-0547">Nucleotide-binding</keyword>
<keyword evidence="6 16" id="KW-0812">Transmembrane</keyword>
<evidence type="ECO:0000256" key="16">
    <source>
        <dbReference type="RuleBase" id="RU362098"/>
    </source>
</evidence>
<protein>
    <recommendedName>
        <fullName evidence="13 16">Ferrous iron transport protein B</fullName>
    </recommendedName>
</protein>
<dbReference type="RefSeq" id="WP_108309566.1">
    <property type="nucleotide sequence ID" value="NZ_CP020921.1"/>
</dbReference>
<dbReference type="Pfam" id="PF07664">
    <property type="entry name" value="FeoB_C"/>
    <property type="match status" value="1"/>
</dbReference>
<dbReference type="KEGG" id="taci:TDSAC_1447"/>
<dbReference type="InterPro" id="IPR011640">
    <property type="entry name" value="Fe2_transport_prot_B_C"/>
</dbReference>
<keyword evidence="15" id="KW-0479">Metal-binding</keyword>
<evidence type="ECO:0000259" key="17">
    <source>
        <dbReference type="PROSITE" id="PS51711"/>
    </source>
</evidence>
<feature type="binding site" evidence="14">
    <location>
        <begin position="144"/>
        <end position="146"/>
    </location>
    <ligand>
        <name>GTP</name>
        <dbReference type="ChEBI" id="CHEBI:37565"/>
        <label>1</label>
    </ligand>
</feature>
<evidence type="ECO:0000256" key="4">
    <source>
        <dbReference type="ARBA" id="ARBA00022496"/>
    </source>
</evidence>
<feature type="transmembrane region" description="Helical" evidence="16">
    <location>
        <begin position="340"/>
        <end position="365"/>
    </location>
</feature>
<feature type="binding site" evidence="15">
    <location>
        <position position="21"/>
    </location>
    <ligand>
        <name>Mg(2+)</name>
        <dbReference type="ChEBI" id="CHEBI:18420"/>
        <label>2</label>
    </ligand>
</feature>
<evidence type="ECO:0000256" key="9">
    <source>
        <dbReference type="ARBA" id="ARBA00023004"/>
    </source>
</evidence>
<dbReference type="InterPro" id="IPR011642">
    <property type="entry name" value="Gate_dom"/>
</dbReference>
<dbReference type="SUPFAM" id="SSF52540">
    <property type="entry name" value="P-loop containing nucleoside triphosphate hydrolases"/>
    <property type="match status" value="1"/>
</dbReference>
<evidence type="ECO:0000256" key="11">
    <source>
        <dbReference type="ARBA" id="ARBA00023134"/>
    </source>
</evidence>
<comment type="subcellular location">
    <subcellularLocation>
        <location evidence="1 16">Cell inner membrane</location>
        <topology evidence="1 16">Multi-pass membrane protein</topology>
    </subcellularLocation>
</comment>
<dbReference type="AlphaFoldDB" id="A0A2R4W1W2"/>
<evidence type="ECO:0000256" key="6">
    <source>
        <dbReference type="ARBA" id="ARBA00022692"/>
    </source>
</evidence>
<dbReference type="InterPro" id="IPR050860">
    <property type="entry name" value="FeoB_GTPase"/>
</dbReference>
<keyword evidence="10" id="KW-0406">Ion transport</keyword>
<sequence length="665" mass="74687">MKEFTIALIGNPNVGKSAIFNELTGANAHVGNWPGVTVEKKEGKFVYNDTKINVVDLPGIYSLTAASIDERIARDYIVKEKPDLVVCIVDSTNLVRNLYLFILLKELGAKTLLALNMIDLVENKIKFDESKLSESLKTRIVKTSATKRIGIDELKKAIYEELHKNQDEFFVDYGKDIEHSIKTIENLLSSVELPYNKRFLAIKLLEQDSVISEELKRLHKESIVESALMEINNLEEIYSDLETEIIEKRYALIEGIVKSSTKHLVSIEDRLTFSDKIDKIVTNRYLGLPIFAIVMLIVFKATFTLGGFFVDYINQFFDFLGNFLSNYIQNPILQSFIKDGLIGGVGTVVAFLPNILILFLFLSFLEDVGYMARAAFVMDRLMHSIGLPGRAFIPLILGFGCNVPAIMATRTIADERDRLLTILINPFMSCTARLPIYVLLTGIFFENNHPELIIFSLYTLGIFVAIFSAKLFRSTIPKLKGKVSFLIMELPVYRMPTIKAVSIHTWERTKEFLKKAGTIILFGVMLVWLLSSLPFGVDYAGEDSFVGILGKFFAPILTPAGFGFWQAAVSLIFGLLAKETVVGTMGTLFGGEDKLSSSLTQLMTPLSAYTFMVMSLLYIPCLATIGVIYRETNSLKWTAFSVFYSLVIGWLSATLIYQIFSLAFH</sequence>
<feature type="binding site" evidence="15">
    <location>
        <position position="24"/>
    </location>
    <ligand>
        <name>Mg(2+)</name>
        <dbReference type="ChEBI" id="CHEBI:18420"/>
        <label>2</label>
    </ligand>
</feature>
<evidence type="ECO:0000313" key="19">
    <source>
        <dbReference type="Proteomes" id="UP000244792"/>
    </source>
</evidence>
<proteinExistence type="inferred from homology"/>
<feature type="transmembrane region" description="Helical" evidence="16">
    <location>
        <begin position="516"/>
        <end position="536"/>
    </location>
</feature>
<dbReference type="NCBIfam" id="TIGR00231">
    <property type="entry name" value="small_GTP"/>
    <property type="match status" value="1"/>
</dbReference>
<feature type="binding site" evidence="14">
    <location>
        <begin position="56"/>
        <end position="59"/>
    </location>
    <ligand>
        <name>GTP</name>
        <dbReference type="ChEBI" id="CHEBI:37565"/>
        <label>3</label>
    </ligand>
</feature>
<keyword evidence="3" id="KW-1003">Cell membrane</keyword>
<organism evidence="18 19">
    <name type="scientific">Thermodesulfobium acidiphilum</name>
    <dbReference type="NCBI Taxonomy" id="1794699"/>
    <lineage>
        <taxon>Bacteria</taxon>
        <taxon>Pseudomonadati</taxon>
        <taxon>Thermodesulfobiota</taxon>
        <taxon>Thermodesulfobiia</taxon>
        <taxon>Thermodesulfobiales</taxon>
        <taxon>Thermodesulfobiaceae</taxon>
        <taxon>Thermodesulfobium</taxon>
    </lineage>
</organism>
<dbReference type="GO" id="GO:0005886">
    <property type="term" value="C:plasma membrane"/>
    <property type="evidence" value="ECO:0007669"/>
    <property type="project" value="UniProtKB-SubCell"/>
</dbReference>
<keyword evidence="4 16" id="KW-0410">Iron transport</keyword>
<evidence type="ECO:0000256" key="2">
    <source>
        <dbReference type="ARBA" id="ARBA00022448"/>
    </source>
</evidence>
<feature type="binding site" evidence="14">
    <location>
        <begin position="10"/>
        <end position="17"/>
    </location>
    <ligand>
        <name>GTP</name>
        <dbReference type="ChEBI" id="CHEBI:37565"/>
        <label>1</label>
    </ligand>
</feature>
<dbReference type="Pfam" id="PF07670">
    <property type="entry name" value="Gate"/>
    <property type="match status" value="2"/>
</dbReference>
<keyword evidence="12 16" id="KW-0472">Membrane</keyword>
<name>A0A2R4W1W2_THEAF</name>